<dbReference type="AlphaFoldDB" id="A0A371I0F5"/>
<reference evidence="1" key="1">
    <citation type="submission" date="2018-05" db="EMBL/GenBank/DDBJ databases">
        <title>Draft genome of Mucuna pruriens seed.</title>
        <authorList>
            <person name="Nnadi N.E."/>
            <person name="Vos R."/>
            <person name="Hasami M.H."/>
            <person name="Devisetty U.K."/>
            <person name="Aguiy J.C."/>
        </authorList>
    </citation>
    <scope>NUCLEOTIDE SEQUENCE [LARGE SCALE GENOMIC DNA]</scope>
    <source>
        <strain evidence="1">JCA_2017</strain>
    </source>
</reference>
<dbReference type="OrthoDB" id="1432379at2759"/>
<keyword evidence="2" id="KW-1185">Reference proteome</keyword>
<protein>
    <recommendedName>
        <fullName evidence="3">Retrotransposon gag domain-containing protein</fullName>
    </recommendedName>
</protein>
<organism evidence="1 2">
    <name type="scientific">Mucuna pruriens</name>
    <name type="common">Velvet bean</name>
    <name type="synonym">Dolichos pruriens</name>
    <dbReference type="NCBI Taxonomy" id="157652"/>
    <lineage>
        <taxon>Eukaryota</taxon>
        <taxon>Viridiplantae</taxon>
        <taxon>Streptophyta</taxon>
        <taxon>Embryophyta</taxon>
        <taxon>Tracheophyta</taxon>
        <taxon>Spermatophyta</taxon>
        <taxon>Magnoliopsida</taxon>
        <taxon>eudicotyledons</taxon>
        <taxon>Gunneridae</taxon>
        <taxon>Pentapetalae</taxon>
        <taxon>rosids</taxon>
        <taxon>fabids</taxon>
        <taxon>Fabales</taxon>
        <taxon>Fabaceae</taxon>
        <taxon>Papilionoideae</taxon>
        <taxon>50 kb inversion clade</taxon>
        <taxon>NPAAA clade</taxon>
        <taxon>indigoferoid/millettioid clade</taxon>
        <taxon>Phaseoleae</taxon>
        <taxon>Mucuna</taxon>
    </lineage>
</organism>
<evidence type="ECO:0000313" key="2">
    <source>
        <dbReference type="Proteomes" id="UP000257109"/>
    </source>
</evidence>
<accession>A0A371I0F5</accession>
<gene>
    <name evidence="1" type="ORF">CR513_07280</name>
</gene>
<evidence type="ECO:0000313" key="1">
    <source>
        <dbReference type="EMBL" id="RDY08489.1"/>
    </source>
</evidence>
<proteinExistence type="predicted"/>
<evidence type="ECO:0008006" key="3">
    <source>
        <dbReference type="Google" id="ProtNLM"/>
    </source>
</evidence>
<comment type="caution">
    <text evidence="1">The sequence shown here is derived from an EMBL/GenBank/DDBJ whole genome shotgun (WGS) entry which is preliminary data.</text>
</comment>
<dbReference type="Proteomes" id="UP000257109">
    <property type="component" value="Unassembled WGS sequence"/>
</dbReference>
<dbReference type="EMBL" id="QJKJ01001266">
    <property type="protein sequence ID" value="RDY08489.1"/>
    <property type="molecule type" value="Genomic_DNA"/>
</dbReference>
<feature type="non-terminal residue" evidence="1">
    <location>
        <position position="1"/>
    </location>
</feature>
<name>A0A371I0F5_MUCPR</name>
<sequence>MAQQHQALMKQLDTTKVTTKTNKRVSLLKFHGLAGFFKNEKIFLAMSCLDKLKVMYASYMLVGEAEYWWQGSQQLMEPRGEVVSCFFFVETRRGDNIKHHLLTSHRFPKQ</sequence>